<evidence type="ECO:0000313" key="1">
    <source>
        <dbReference type="EMBL" id="CAC9935781.1"/>
    </source>
</evidence>
<proteinExistence type="predicted"/>
<dbReference type="EMBL" id="CAIJCS010000028">
    <property type="protein sequence ID" value="CAC9935781.1"/>
    <property type="molecule type" value="Genomic_DNA"/>
</dbReference>
<dbReference type="AlphaFoldDB" id="A0A6V6Y749"/>
<dbReference type="GO" id="GO:0005829">
    <property type="term" value="C:cytosol"/>
    <property type="evidence" value="ECO:0007669"/>
    <property type="project" value="TreeGrafter"/>
</dbReference>
<dbReference type="PANTHER" id="PTHR30283">
    <property type="entry name" value="PEROXIDE STRESS RESPONSE PROTEIN YAAA"/>
    <property type="match status" value="1"/>
</dbReference>
<reference evidence="1 2" key="1">
    <citation type="submission" date="2020-06" db="EMBL/GenBank/DDBJ databases">
        <authorList>
            <person name="Criscuolo A."/>
        </authorList>
    </citation>
    <scope>NUCLEOTIDE SEQUENCE [LARGE SCALE GENOMIC DNA]</scope>
    <source>
        <strain evidence="1">1804121828</strain>
    </source>
</reference>
<comment type="caution">
    <text evidence="1">The sequence shown here is derived from an EMBL/GenBank/DDBJ whole genome shotgun (WGS) entry which is preliminary data.</text>
</comment>
<organism evidence="1 2">
    <name type="scientific">Aedoeadaptatus nemausensis</name>
    <dbReference type="NCBI Taxonomy" id="2582829"/>
    <lineage>
        <taxon>Bacteria</taxon>
        <taxon>Bacillati</taxon>
        <taxon>Bacillota</taxon>
        <taxon>Tissierellia</taxon>
        <taxon>Tissierellales</taxon>
        <taxon>Peptoniphilaceae</taxon>
        <taxon>Aedoeadaptatus</taxon>
    </lineage>
</organism>
<dbReference type="RefSeq" id="WP_180500861.1">
    <property type="nucleotide sequence ID" value="NZ_CAIJCS010000028.1"/>
</dbReference>
<gene>
    <name evidence="1" type="primary">yaaA</name>
    <name evidence="1" type="ORF">PEPNEM18_01599</name>
</gene>
<accession>A0A6V6Y749</accession>
<dbReference type="PANTHER" id="PTHR30283:SF4">
    <property type="entry name" value="PEROXIDE STRESS RESISTANCE PROTEIN YAAA"/>
    <property type="match status" value="1"/>
</dbReference>
<evidence type="ECO:0000313" key="2">
    <source>
        <dbReference type="Proteomes" id="UP000586454"/>
    </source>
</evidence>
<dbReference type="Proteomes" id="UP000586454">
    <property type="component" value="Unassembled WGS sequence"/>
</dbReference>
<dbReference type="Pfam" id="PF03883">
    <property type="entry name" value="H2O2_YaaD"/>
    <property type="match status" value="1"/>
</dbReference>
<name>A0A6V6Y749_9FIRM</name>
<dbReference type="InterPro" id="IPR005583">
    <property type="entry name" value="YaaA"/>
</dbReference>
<dbReference type="GO" id="GO:0033194">
    <property type="term" value="P:response to hydroperoxide"/>
    <property type="evidence" value="ECO:0007669"/>
    <property type="project" value="TreeGrafter"/>
</dbReference>
<keyword evidence="2" id="KW-1185">Reference proteome</keyword>
<sequence length="232" mass="26382">MRIFLILSPSKEMDWSPGTGRVALDPVAEMILAELRKMDVESLAKFFAIKEDLAEKLALSYEHMEEPTAKAAKDTYRGIAFRQMDPEVFGSDFAREHLVILSALYGPVAPDFMMQPYRLDFTKSLKIEGQSLKSLQRKHYSDFFAGCRVFDLASGEFSSLIDKKKVGRWVSIDFYIGKKKAPSATAKKLRGMLASHVLSAESFVREVFESFSGEDFSFSPESDEEHFIYRKN</sequence>
<protein>
    <submittedName>
        <fullName evidence="1">Peroxide stress resistance protein YaaA</fullName>
    </submittedName>
</protein>